<dbReference type="EMBL" id="VFQX01000074">
    <property type="protein sequence ID" value="KAF0971688.1"/>
    <property type="molecule type" value="Genomic_DNA"/>
</dbReference>
<dbReference type="VEuPathDB" id="AmoebaDB:FDP41_009911"/>
<protein>
    <submittedName>
        <fullName evidence="2">Uncharacterized protein</fullName>
    </submittedName>
</protein>
<keyword evidence="1" id="KW-1133">Transmembrane helix</keyword>
<dbReference type="VEuPathDB" id="AmoebaDB:NfTy_081090"/>
<organism evidence="2 3">
    <name type="scientific">Naegleria fowleri</name>
    <name type="common">Brain eating amoeba</name>
    <dbReference type="NCBI Taxonomy" id="5763"/>
    <lineage>
        <taxon>Eukaryota</taxon>
        <taxon>Discoba</taxon>
        <taxon>Heterolobosea</taxon>
        <taxon>Tetramitia</taxon>
        <taxon>Eutetramitia</taxon>
        <taxon>Vahlkampfiidae</taxon>
        <taxon>Naegleria</taxon>
    </lineage>
</organism>
<evidence type="ECO:0000256" key="1">
    <source>
        <dbReference type="SAM" id="Phobius"/>
    </source>
</evidence>
<keyword evidence="1" id="KW-0812">Transmembrane</keyword>
<dbReference type="OrthoDB" id="10464428at2759"/>
<name>A0A6A5BCF9_NAEFO</name>
<feature type="transmembrane region" description="Helical" evidence="1">
    <location>
        <begin position="20"/>
        <end position="38"/>
    </location>
</feature>
<evidence type="ECO:0000313" key="2">
    <source>
        <dbReference type="EMBL" id="KAF0971688.1"/>
    </source>
</evidence>
<proteinExistence type="predicted"/>
<dbReference type="GeneID" id="68117126"/>
<accession>A0A6A5BCF9</accession>
<sequence>MIIGNRRLKYKTGGNLKMFLLAVIDKLLNLFTLGFWTICGKSHEFFYSQIDARIYWGKPIQISKKRKNLGGDLQDAPLLWEHECERNGHPGLGTIKIYSVYLGFVNELIYFVLNWCNKACLGLLQPQIDAFYYPKYFSKIELGPGRFCVVHPQMISREKIFKTSCQKIYLVLCGGLFELRNS</sequence>
<dbReference type="RefSeq" id="XP_044556404.1">
    <property type="nucleotide sequence ID" value="XM_044713921.1"/>
</dbReference>
<comment type="caution">
    <text evidence="2">The sequence shown here is derived from an EMBL/GenBank/DDBJ whole genome shotgun (WGS) entry which is preliminary data.</text>
</comment>
<reference evidence="2 3" key="1">
    <citation type="journal article" date="2019" name="Sci. Rep.">
        <title>Nanopore sequencing improves the draft genome of the human pathogenic amoeba Naegleria fowleri.</title>
        <authorList>
            <person name="Liechti N."/>
            <person name="Schurch N."/>
            <person name="Bruggmann R."/>
            <person name="Wittwer M."/>
        </authorList>
    </citation>
    <scope>NUCLEOTIDE SEQUENCE [LARGE SCALE GENOMIC DNA]</scope>
    <source>
        <strain evidence="2 3">ATCC 30894</strain>
    </source>
</reference>
<evidence type="ECO:0000313" key="3">
    <source>
        <dbReference type="Proteomes" id="UP000444721"/>
    </source>
</evidence>
<dbReference type="Proteomes" id="UP000444721">
    <property type="component" value="Unassembled WGS sequence"/>
</dbReference>
<dbReference type="AlphaFoldDB" id="A0A6A5BCF9"/>
<gene>
    <name evidence="2" type="ORF">FDP41_009911</name>
</gene>
<keyword evidence="3" id="KW-1185">Reference proteome</keyword>
<keyword evidence="1" id="KW-0472">Membrane</keyword>